<accession>A0A0G3CJ00</accession>
<feature type="transmembrane region" description="Helical" evidence="7">
    <location>
        <begin position="136"/>
        <end position="153"/>
    </location>
</feature>
<feature type="transmembrane region" description="Helical" evidence="7">
    <location>
        <begin position="68"/>
        <end position="94"/>
    </location>
</feature>
<dbReference type="SMART" id="SM01160">
    <property type="entry name" value="DUF1751"/>
    <property type="match status" value="1"/>
</dbReference>
<evidence type="ECO:0000259" key="8">
    <source>
        <dbReference type="Pfam" id="PF01694"/>
    </source>
</evidence>
<dbReference type="EMBL" id="CP008746">
    <property type="protein sequence ID" value="AKJ39888.1"/>
    <property type="molecule type" value="Genomic_DNA"/>
</dbReference>
<keyword evidence="5 7" id="KW-1133">Transmembrane helix</keyword>
<organism evidence="9 10">
    <name type="scientific">Methanosarcina barkeri CM1</name>
    <dbReference type="NCBI Taxonomy" id="796385"/>
    <lineage>
        <taxon>Archaea</taxon>
        <taxon>Methanobacteriati</taxon>
        <taxon>Methanobacteriota</taxon>
        <taxon>Stenosarchaea group</taxon>
        <taxon>Methanomicrobia</taxon>
        <taxon>Methanosarcinales</taxon>
        <taxon>Methanosarcinaceae</taxon>
        <taxon>Methanosarcina</taxon>
    </lineage>
</organism>
<keyword evidence="3 7" id="KW-0812">Transmembrane</keyword>
<name>A0A0G3CJ00_METBA</name>
<feature type="transmembrane region" description="Helical" evidence="7">
    <location>
        <begin position="160"/>
        <end position="182"/>
    </location>
</feature>
<dbReference type="InterPro" id="IPR022764">
    <property type="entry name" value="Peptidase_S54_rhomboid_dom"/>
</dbReference>
<evidence type="ECO:0000256" key="1">
    <source>
        <dbReference type="ARBA" id="ARBA00004141"/>
    </source>
</evidence>
<gene>
    <name evidence="9" type="ORF">MCM1_2892</name>
</gene>
<dbReference type="Pfam" id="PF01694">
    <property type="entry name" value="Rhomboid"/>
    <property type="match status" value="1"/>
</dbReference>
<evidence type="ECO:0000256" key="5">
    <source>
        <dbReference type="ARBA" id="ARBA00022989"/>
    </source>
</evidence>
<feature type="transmembrane region" description="Helical" evidence="7">
    <location>
        <begin position="188"/>
        <end position="206"/>
    </location>
</feature>
<evidence type="ECO:0000256" key="4">
    <source>
        <dbReference type="ARBA" id="ARBA00022801"/>
    </source>
</evidence>
<evidence type="ECO:0000313" key="9">
    <source>
        <dbReference type="EMBL" id="AKJ39888.1"/>
    </source>
</evidence>
<dbReference type="PANTHER" id="PTHR43731">
    <property type="entry name" value="RHOMBOID PROTEASE"/>
    <property type="match status" value="1"/>
</dbReference>
<dbReference type="GO" id="GO:0004252">
    <property type="term" value="F:serine-type endopeptidase activity"/>
    <property type="evidence" value="ECO:0007669"/>
    <property type="project" value="InterPro"/>
</dbReference>
<dbReference type="SUPFAM" id="SSF144091">
    <property type="entry name" value="Rhomboid-like"/>
    <property type="match status" value="1"/>
</dbReference>
<protein>
    <submittedName>
        <fullName evidence="9">Rhomboid family protein</fullName>
    </submittedName>
</protein>
<feature type="transmembrane region" description="Helical" evidence="7">
    <location>
        <begin position="106"/>
        <end position="124"/>
    </location>
</feature>
<dbReference type="InterPro" id="IPR050925">
    <property type="entry name" value="Rhomboid_protease_S54"/>
</dbReference>
<proteinExistence type="inferred from homology"/>
<keyword evidence="4" id="KW-0378">Hydrolase</keyword>
<dbReference type="AlphaFoldDB" id="A0A0G3CJ00"/>
<comment type="subcellular location">
    <subcellularLocation>
        <location evidence="1">Membrane</location>
        <topology evidence="1">Multi-pass membrane protein</topology>
    </subcellularLocation>
</comment>
<reference evidence="10" key="1">
    <citation type="submission" date="2014-06" db="EMBL/GenBank/DDBJ databases">
        <title>The complete genome sequence of Methanosarcina barkeri CM1.</title>
        <authorList>
            <consortium name="Pastoral Greenhouse Gas Research Consortium"/>
            <person name="Lambie S.C."/>
            <person name="Leahy S.C."/>
            <person name="Kelly W.J."/>
            <person name="Li D."/>
            <person name="Reilly K."/>
            <person name="Attwood G.T."/>
            <person name="Altermann E."/>
        </authorList>
    </citation>
    <scope>NUCLEOTIDE SEQUENCE [LARGE SCALE GENOMIC DNA]</scope>
    <source>
        <strain evidence="10">CM1</strain>
    </source>
</reference>
<evidence type="ECO:0000256" key="7">
    <source>
        <dbReference type="SAM" id="Phobius"/>
    </source>
</evidence>
<evidence type="ECO:0000313" key="10">
    <source>
        <dbReference type="Proteomes" id="UP000035331"/>
    </source>
</evidence>
<sequence>MEICLTLMQLISLEAEQVAGKNSVFASPSLSIIVLCTLSFFLEMIPGIGDAYFNAFYFDPNYLVTRPWTLITYIFLHNGLVHLLFNMLVLYFFGTALERRIGNKQLLAIFFTAGVLSAIGYTFLSQPIFNISPGPMIGASGAIYGVFAALTIIEPDIRVYVYFVPMKLKHALVLFALLDFLMVNSSDMIAHTAHLSGLFVGLYMGFRIKKIQENALRSRYIGRW</sequence>
<keyword evidence="6 7" id="KW-0472">Membrane</keyword>
<evidence type="ECO:0000256" key="6">
    <source>
        <dbReference type="ARBA" id="ARBA00023136"/>
    </source>
</evidence>
<evidence type="ECO:0000256" key="2">
    <source>
        <dbReference type="ARBA" id="ARBA00009045"/>
    </source>
</evidence>
<feature type="transmembrane region" description="Helical" evidence="7">
    <location>
        <begin position="30"/>
        <end position="48"/>
    </location>
</feature>
<reference evidence="9 10" key="2">
    <citation type="journal article" date="2015" name="Stand. Genomic Sci.">
        <title>The complete genome sequence of the rumen methanogen Methanosarcina barkeri CM1.</title>
        <authorList>
            <person name="Lambie S.C."/>
            <person name="Kelly W.J."/>
            <person name="Leahy S.C."/>
            <person name="Li D."/>
            <person name="Reilly K."/>
            <person name="McAllister T.A."/>
            <person name="Valle E.R."/>
            <person name="Attwood G.T."/>
            <person name="Altermann E."/>
        </authorList>
    </citation>
    <scope>NUCLEOTIDE SEQUENCE [LARGE SCALE GENOMIC DNA]</scope>
    <source>
        <strain evidence="9 10">CM1</strain>
    </source>
</reference>
<dbReference type="InterPro" id="IPR035952">
    <property type="entry name" value="Rhomboid-like_sf"/>
</dbReference>
<dbReference type="GO" id="GO:0016020">
    <property type="term" value="C:membrane"/>
    <property type="evidence" value="ECO:0007669"/>
    <property type="project" value="UniProtKB-SubCell"/>
</dbReference>
<dbReference type="PATRIC" id="fig|796385.3.peg.3552"/>
<feature type="domain" description="Peptidase S54 rhomboid" evidence="8">
    <location>
        <begin position="66"/>
        <end position="208"/>
    </location>
</feature>
<dbReference type="Gene3D" id="1.20.1540.10">
    <property type="entry name" value="Rhomboid-like"/>
    <property type="match status" value="1"/>
</dbReference>
<dbReference type="PANTHER" id="PTHR43731:SF14">
    <property type="entry name" value="PRESENILIN-ASSOCIATED RHOMBOID-LIKE PROTEIN, MITOCHONDRIAL"/>
    <property type="match status" value="1"/>
</dbReference>
<dbReference type="Proteomes" id="UP000035331">
    <property type="component" value="Chromosome"/>
</dbReference>
<comment type="similarity">
    <text evidence="2">Belongs to the peptidase S54 family.</text>
</comment>
<evidence type="ECO:0000256" key="3">
    <source>
        <dbReference type="ARBA" id="ARBA00022692"/>
    </source>
</evidence>